<name>A0A1R3JYG0_COCAP</name>
<organism evidence="1 2">
    <name type="scientific">Corchorus capsularis</name>
    <name type="common">Jute</name>
    <dbReference type="NCBI Taxonomy" id="210143"/>
    <lineage>
        <taxon>Eukaryota</taxon>
        <taxon>Viridiplantae</taxon>
        <taxon>Streptophyta</taxon>
        <taxon>Embryophyta</taxon>
        <taxon>Tracheophyta</taxon>
        <taxon>Spermatophyta</taxon>
        <taxon>Magnoliopsida</taxon>
        <taxon>eudicotyledons</taxon>
        <taxon>Gunneridae</taxon>
        <taxon>Pentapetalae</taxon>
        <taxon>rosids</taxon>
        <taxon>malvids</taxon>
        <taxon>Malvales</taxon>
        <taxon>Malvaceae</taxon>
        <taxon>Grewioideae</taxon>
        <taxon>Apeibeae</taxon>
        <taxon>Corchorus</taxon>
    </lineage>
</organism>
<evidence type="ECO:0000313" key="2">
    <source>
        <dbReference type="Proteomes" id="UP000188268"/>
    </source>
</evidence>
<dbReference type="AlphaFoldDB" id="A0A1R3JYG0"/>
<keyword evidence="2" id="KW-1185">Reference proteome</keyword>
<proteinExistence type="predicted"/>
<dbReference type="Gramene" id="OMO99866">
    <property type="protein sequence ID" value="OMO99866"/>
    <property type="gene ID" value="CCACVL1_03569"/>
</dbReference>
<accession>A0A1R3JYG0</accession>
<sequence>MEVLKVNGVRWQLRCGGMTVARFPVRKKGDQSGG</sequence>
<reference evidence="1 2" key="1">
    <citation type="submission" date="2013-09" db="EMBL/GenBank/DDBJ databases">
        <title>Corchorus capsularis genome sequencing.</title>
        <authorList>
            <person name="Alam M."/>
            <person name="Haque M.S."/>
            <person name="Islam M.S."/>
            <person name="Emdad E.M."/>
            <person name="Islam M.M."/>
            <person name="Ahmed B."/>
            <person name="Halim A."/>
            <person name="Hossen Q.M.M."/>
            <person name="Hossain M.Z."/>
            <person name="Ahmed R."/>
            <person name="Khan M.M."/>
            <person name="Islam R."/>
            <person name="Rashid M.M."/>
            <person name="Khan S.A."/>
            <person name="Rahman M.S."/>
            <person name="Alam M."/>
        </authorList>
    </citation>
    <scope>NUCLEOTIDE SEQUENCE [LARGE SCALE GENOMIC DNA]</scope>
    <source>
        <strain evidence="2">cv. CVL-1</strain>
        <tissue evidence="1">Whole seedling</tissue>
    </source>
</reference>
<protein>
    <submittedName>
        <fullName evidence="1">Uncharacterized protein</fullName>
    </submittedName>
</protein>
<comment type="caution">
    <text evidence="1">The sequence shown here is derived from an EMBL/GenBank/DDBJ whole genome shotgun (WGS) entry which is preliminary data.</text>
</comment>
<gene>
    <name evidence="1" type="ORF">CCACVL1_03569</name>
</gene>
<dbReference type="EMBL" id="AWWV01006763">
    <property type="protein sequence ID" value="OMO99866.1"/>
    <property type="molecule type" value="Genomic_DNA"/>
</dbReference>
<evidence type="ECO:0000313" key="1">
    <source>
        <dbReference type="EMBL" id="OMO99866.1"/>
    </source>
</evidence>
<dbReference type="Proteomes" id="UP000188268">
    <property type="component" value="Unassembled WGS sequence"/>
</dbReference>